<proteinExistence type="predicted"/>
<evidence type="ECO:0000313" key="3">
    <source>
        <dbReference type="Proteomes" id="UP001218218"/>
    </source>
</evidence>
<dbReference type="EMBL" id="JARIHO010000033">
    <property type="protein sequence ID" value="KAJ7333976.1"/>
    <property type="molecule type" value="Genomic_DNA"/>
</dbReference>
<name>A0AAD6ZPS9_9AGAR</name>
<protein>
    <submittedName>
        <fullName evidence="2">Uncharacterized protein</fullName>
    </submittedName>
</protein>
<evidence type="ECO:0000256" key="1">
    <source>
        <dbReference type="SAM" id="MobiDB-lite"/>
    </source>
</evidence>
<sequence>MICVLIDTRKNENDGRHGGMRLERELAETTVKKPAILMVAGPTPNRTDLKWSTQLETWGAGVRRKKNISPPFGVWLDPGSNGRPACIWACGEVKQARYTRYPANIRLPRSRPVDEWIDTREIEPTHEREQRRTRPDIKYHAIRQRRELEPKGKKKKNAQSTRYRADTHLPVSSLDSMIEHSTGETAPTNPPTLPGSEVGKYLKDGVPENRDRCEFEPKPEGKKKNNVPNKYGPTPSRTGVLYMLSFLDSMGSKRGPPAIEPIATHL</sequence>
<feature type="region of interest" description="Disordered" evidence="1">
    <location>
        <begin position="125"/>
        <end position="173"/>
    </location>
</feature>
<feature type="region of interest" description="Disordered" evidence="1">
    <location>
        <begin position="204"/>
        <end position="234"/>
    </location>
</feature>
<feature type="compositionally biased region" description="Basic and acidic residues" evidence="1">
    <location>
        <begin position="204"/>
        <end position="223"/>
    </location>
</feature>
<comment type="caution">
    <text evidence="2">The sequence shown here is derived from an EMBL/GenBank/DDBJ whole genome shotgun (WGS) entry which is preliminary data.</text>
</comment>
<organism evidence="2 3">
    <name type="scientific">Mycena albidolilacea</name>
    <dbReference type="NCBI Taxonomy" id="1033008"/>
    <lineage>
        <taxon>Eukaryota</taxon>
        <taxon>Fungi</taxon>
        <taxon>Dikarya</taxon>
        <taxon>Basidiomycota</taxon>
        <taxon>Agaricomycotina</taxon>
        <taxon>Agaricomycetes</taxon>
        <taxon>Agaricomycetidae</taxon>
        <taxon>Agaricales</taxon>
        <taxon>Marasmiineae</taxon>
        <taxon>Mycenaceae</taxon>
        <taxon>Mycena</taxon>
    </lineage>
</organism>
<reference evidence="2" key="1">
    <citation type="submission" date="2023-03" db="EMBL/GenBank/DDBJ databases">
        <title>Massive genome expansion in bonnet fungi (Mycena s.s.) driven by repeated elements and novel gene families across ecological guilds.</title>
        <authorList>
            <consortium name="Lawrence Berkeley National Laboratory"/>
            <person name="Harder C.B."/>
            <person name="Miyauchi S."/>
            <person name="Viragh M."/>
            <person name="Kuo A."/>
            <person name="Thoen E."/>
            <person name="Andreopoulos B."/>
            <person name="Lu D."/>
            <person name="Skrede I."/>
            <person name="Drula E."/>
            <person name="Henrissat B."/>
            <person name="Morin E."/>
            <person name="Kohler A."/>
            <person name="Barry K."/>
            <person name="LaButti K."/>
            <person name="Morin E."/>
            <person name="Salamov A."/>
            <person name="Lipzen A."/>
            <person name="Mereny Z."/>
            <person name="Hegedus B."/>
            <person name="Baldrian P."/>
            <person name="Stursova M."/>
            <person name="Weitz H."/>
            <person name="Taylor A."/>
            <person name="Grigoriev I.V."/>
            <person name="Nagy L.G."/>
            <person name="Martin F."/>
            <person name="Kauserud H."/>
        </authorList>
    </citation>
    <scope>NUCLEOTIDE SEQUENCE</scope>
    <source>
        <strain evidence="2">CBHHK002</strain>
    </source>
</reference>
<feature type="compositionally biased region" description="Basic and acidic residues" evidence="1">
    <location>
        <begin position="125"/>
        <end position="151"/>
    </location>
</feature>
<dbReference type="Proteomes" id="UP001218218">
    <property type="component" value="Unassembled WGS sequence"/>
</dbReference>
<accession>A0AAD6ZPS9</accession>
<dbReference type="AlphaFoldDB" id="A0AAD6ZPS9"/>
<evidence type="ECO:0000313" key="2">
    <source>
        <dbReference type="EMBL" id="KAJ7333976.1"/>
    </source>
</evidence>
<gene>
    <name evidence="2" type="ORF">DFH08DRAFT_814044</name>
</gene>
<keyword evidence="3" id="KW-1185">Reference proteome</keyword>